<dbReference type="AlphaFoldDB" id="E9J858"/>
<organism>
    <name type="scientific">Solenopsis invicta</name>
    <name type="common">Red imported fire ant</name>
    <name type="synonym">Solenopsis wagneri</name>
    <dbReference type="NCBI Taxonomy" id="13686"/>
    <lineage>
        <taxon>Eukaryota</taxon>
        <taxon>Metazoa</taxon>
        <taxon>Ecdysozoa</taxon>
        <taxon>Arthropoda</taxon>
        <taxon>Hexapoda</taxon>
        <taxon>Insecta</taxon>
        <taxon>Pterygota</taxon>
        <taxon>Neoptera</taxon>
        <taxon>Endopterygota</taxon>
        <taxon>Hymenoptera</taxon>
        <taxon>Apocrita</taxon>
        <taxon>Aculeata</taxon>
        <taxon>Formicoidea</taxon>
        <taxon>Formicidae</taxon>
        <taxon>Myrmicinae</taxon>
        <taxon>Solenopsis</taxon>
    </lineage>
</organism>
<protein>
    <submittedName>
        <fullName evidence="1">Uncharacterized protein</fullName>
    </submittedName>
</protein>
<name>E9J858_SOLIN</name>
<proteinExistence type="predicted"/>
<gene>
    <name evidence="1" type="ORF">SINV_09150</name>
</gene>
<reference evidence="1" key="1">
    <citation type="journal article" date="2011" name="Proc. Natl. Acad. Sci. U.S.A.">
        <title>The genome of the fire ant Solenopsis invicta.</title>
        <authorList>
            <person name="Wurm Y."/>
            <person name="Wang J."/>
            <person name="Riba-Grognuz O."/>
            <person name="Corona M."/>
            <person name="Nygaard S."/>
            <person name="Hunt B.G."/>
            <person name="Ingram K.K."/>
            <person name="Falquet L."/>
            <person name="Nipitwattanaphon M."/>
            <person name="Gotzek D."/>
            <person name="Dijkstra M.B."/>
            <person name="Oettler J."/>
            <person name="Comtesse F."/>
            <person name="Shih C.J."/>
            <person name="Wu W.J."/>
            <person name="Yang C.C."/>
            <person name="Thomas J."/>
            <person name="Beaudoing E."/>
            <person name="Pradervand S."/>
            <person name="Flegel V."/>
            <person name="Cook E.D."/>
            <person name="Fabbretti R."/>
            <person name="Stockinger H."/>
            <person name="Long L."/>
            <person name="Farmerie W.G."/>
            <person name="Oakey J."/>
            <person name="Boomsma J.J."/>
            <person name="Pamilo P."/>
            <person name="Yi S.V."/>
            <person name="Heinze J."/>
            <person name="Goodisman M.A."/>
            <person name="Farinelli L."/>
            <person name="Harshman K."/>
            <person name="Hulo N."/>
            <person name="Cerutti L."/>
            <person name="Xenarios I."/>
            <person name="Shoemaker D."/>
            <person name="Keller L."/>
        </authorList>
    </citation>
    <scope>NUCLEOTIDE SEQUENCE [LARGE SCALE GENOMIC DNA]</scope>
</reference>
<feature type="non-terminal residue" evidence="1">
    <location>
        <position position="250"/>
    </location>
</feature>
<dbReference type="HOGENOM" id="CLU_1112517_0_0_1"/>
<dbReference type="EMBL" id="GL768792">
    <property type="protein sequence ID" value="EFZ10995.1"/>
    <property type="molecule type" value="Genomic_DNA"/>
</dbReference>
<evidence type="ECO:0000313" key="1">
    <source>
        <dbReference type="EMBL" id="EFZ10995.1"/>
    </source>
</evidence>
<accession>E9J858</accession>
<sequence length="250" mass="29369">MEKKVLVYKRKNADILSDTNVKCKVRTTEYRQFLFYTGLTILLDLFGKRIKHFLKLHYAIRILVSLNERILFLFILLMNEIDMAEDILRHFVSESVDIYGRRFLSKCKQSRLSVQISSTKIAHAFNVKRNSSSDSHPTITKQCSKIKYRGFTYDLSKRNNCCIPFVSNLYILRNILYVNNTNTYHLKVQKFQEVDSLYNVDDLDPRRIGMFKCSKLSKDSIIIPLEEIKSKALKCSFGTTVKNFLKKKFM</sequence>